<sequence>DIVKESDFTQVLRIWDVLPPEDIPKVVKRLDSIFGSYTDDFISRCSEQCFDGKMEVPMTWEKSTEIIRIKNLENNGYEAESGCCDQRVYVENSKVEESFLLMKFYSLSSVVVSHLLSDSNGNELELPFEVSDEEHDIILFPRSTFVLGRSGTGKTTVLTMKLFKKEELHHAILEQAYGVKSAEVPCLNSDKEYKDSSTVNDRPVLHQLFVTVSPKLCQAVKHQVVRMKRFICGGDISAESCSIEEDIVDVDTSIQFKNLPDSFVNIPAESYPLVITFQKFLMMLDGTVG</sequence>
<dbReference type="Proteomes" id="UP000236291">
    <property type="component" value="Unassembled WGS sequence"/>
</dbReference>
<dbReference type="AlphaFoldDB" id="A0A2K3M006"/>
<dbReference type="PANTHER" id="PTHR21529:SF4">
    <property type="entry name" value="TPR AND ANKYRIN REPEAT-CONTAINING PROTEIN 1"/>
    <property type="match status" value="1"/>
</dbReference>
<name>A0A2K3M006_TRIPR</name>
<dbReference type="PANTHER" id="PTHR21529">
    <property type="entry name" value="MAMMARY TURMOR VIRUS RECEPTOR HOMOLOG 1, 2 MTVR1, 2"/>
    <property type="match status" value="1"/>
</dbReference>
<organism evidence="1 2">
    <name type="scientific">Trifolium pratense</name>
    <name type="common">Red clover</name>
    <dbReference type="NCBI Taxonomy" id="57577"/>
    <lineage>
        <taxon>Eukaryota</taxon>
        <taxon>Viridiplantae</taxon>
        <taxon>Streptophyta</taxon>
        <taxon>Embryophyta</taxon>
        <taxon>Tracheophyta</taxon>
        <taxon>Spermatophyta</taxon>
        <taxon>Magnoliopsida</taxon>
        <taxon>eudicotyledons</taxon>
        <taxon>Gunneridae</taxon>
        <taxon>Pentapetalae</taxon>
        <taxon>rosids</taxon>
        <taxon>fabids</taxon>
        <taxon>Fabales</taxon>
        <taxon>Fabaceae</taxon>
        <taxon>Papilionoideae</taxon>
        <taxon>50 kb inversion clade</taxon>
        <taxon>NPAAA clade</taxon>
        <taxon>Hologalegina</taxon>
        <taxon>IRL clade</taxon>
        <taxon>Trifolieae</taxon>
        <taxon>Trifolium</taxon>
    </lineage>
</organism>
<dbReference type="InterPro" id="IPR039904">
    <property type="entry name" value="TRANK1"/>
</dbReference>
<evidence type="ECO:0000313" key="1">
    <source>
        <dbReference type="EMBL" id="PNX84125.1"/>
    </source>
</evidence>
<feature type="non-terminal residue" evidence="1">
    <location>
        <position position="289"/>
    </location>
</feature>
<gene>
    <name evidence="1" type="ORF">L195_g040178</name>
</gene>
<accession>A0A2K3M006</accession>
<proteinExistence type="predicted"/>
<dbReference type="ExpressionAtlas" id="A0A2K3M006">
    <property type="expression patterns" value="baseline"/>
</dbReference>
<evidence type="ECO:0000313" key="2">
    <source>
        <dbReference type="Proteomes" id="UP000236291"/>
    </source>
</evidence>
<feature type="non-terminal residue" evidence="1">
    <location>
        <position position="1"/>
    </location>
</feature>
<dbReference type="STRING" id="57577.A0A2K3M006"/>
<protein>
    <submittedName>
        <fullName evidence="1">Uncharacterized protein</fullName>
    </submittedName>
</protein>
<comment type="caution">
    <text evidence="1">The sequence shown here is derived from an EMBL/GenBank/DDBJ whole genome shotgun (WGS) entry which is preliminary data.</text>
</comment>
<reference evidence="1 2" key="1">
    <citation type="journal article" date="2014" name="Am. J. Bot.">
        <title>Genome assembly and annotation for red clover (Trifolium pratense; Fabaceae).</title>
        <authorList>
            <person name="Istvanek J."/>
            <person name="Jaros M."/>
            <person name="Krenek A."/>
            <person name="Repkova J."/>
        </authorList>
    </citation>
    <scope>NUCLEOTIDE SEQUENCE [LARGE SCALE GENOMIC DNA]</scope>
    <source>
        <strain evidence="2">cv. Tatra</strain>
        <tissue evidence="1">Young leaves</tissue>
    </source>
</reference>
<reference evidence="1 2" key="2">
    <citation type="journal article" date="2017" name="Front. Plant Sci.">
        <title>Gene Classification and Mining of Molecular Markers Useful in Red Clover (Trifolium pratense) Breeding.</title>
        <authorList>
            <person name="Istvanek J."/>
            <person name="Dluhosova J."/>
            <person name="Dluhos P."/>
            <person name="Patkova L."/>
            <person name="Nedelnik J."/>
            <person name="Repkova J."/>
        </authorList>
    </citation>
    <scope>NUCLEOTIDE SEQUENCE [LARGE SCALE GENOMIC DNA]</scope>
    <source>
        <strain evidence="2">cv. Tatra</strain>
        <tissue evidence="1">Young leaves</tissue>
    </source>
</reference>
<dbReference type="EMBL" id="ASHM01045638">
    <property type="protein sequence ID" value="PNX84125.1"/>
    <property type="molecule type" value="Genomic_DNA"/>
</dbReference>